<dbReference type="InterPro" id="IPR007837">
    <property type="entry name" value="DinB"/>
</dbReference>
<dbReference type="GO" id="GO:0046872">
    <property type="term" value="F:metal ion binding"/>
    <property type="evidence" value="ECO:0007669"/>
    <property type="project" value="UniProtKB-KW"/>
</dbReference>
<dbReference type="PANTHER" id="PTHR37302">
    <property type="entry name" value="SLR1116 PROTEIN"/>
    <property type="match status" value="1"/>
</dbReference>
<dbReference type="Proteomes" id="UP000265541">
    <property type="component" value="Unassembled WGS sequence"/>
</dbReference>
<comment type="similarity">
    <text evidence="1">Belongs to the DinB family.</text>
</comment>
<evidence type="ECO:0000313" key="4">
    <source>
        <dbReference type="EMBL" id="RIP34127.1"/>
    </source>
</evidence>
<protein>
    <submittedName>
        <fullName evidence="4">Damage-inducible protein DinB</fullName>
    </submittedName>
</protein>
<feature type="binding site" evidence="3">
    <location>
        <position position="45"/>
    </location>
    <ligand>
        <name>a divalent metal cation</name>
        <dbReference type="ChEBI" id="CHEBI:60240"/>
    </ligand>
</feature>
<feature type="binding site" evidence="3">
    <location>
        <position position="133"/>
    </location>
    <ligand>
        <name>a divalent metal cation</name>
        <dbReference type="ChEBI" id="CHEBI:60240"/>
    </ligand>
</feature>
<accession>A0A3A0VJP1</accession>
<dbReference type="SUPFAM" id="SSF109854">
    <property type="entry name" value="DinB/YfiT-like putative metalloenzymes"/>
    <property type="match status" value="1"/>
</dbReference>
<organism evidence="4 5">
    <name type="scientific">Staphylococcus gallinarum</name>
    <dbReference type="NCBI Taxonomy" id="1293"/>
    <lineage>
        <taxon>Bacteria</taxon>
        <taxon>Bacillati</taxon>
        <taxon>Bacillota</taxon>
        <taxon>Bacilli</taxon>
        <taxon>Bacillales</taxon>
        <taxon>Staphylococcaceae</taxon>
        <taxon>Staphylococcus</taxon>
    </lineage>
</organism>
<reference evidence="4 5" key="1">
    <citation type="journal article" date="2016" name="Front. Microbiol.">
        <title>Comprehensive Phylogenetic Analysis of Bovine Non-aureus Staphylococci Species Based on Whole-Genome Sequencing.</title>
        <authorList>
            <person name="Naushad S."/>
            <person name="Barkema H.W."/>
            <person name="Luby C."/>
            <person name="Condas L.A."/>
            <person name="Nobrega D.B."/>
            <person name="Carson D.A."/>
            <person name="De Buck J."/>
        </authorList>
    </citation>
    <scope>NUCLEOTIDE SEQUENCE [LARGE SCALE GENOMIC DNA]</scope>
    <source>
        <strain evidence="4 5">SNUC 4781</strain>
    </source>
</reference>
<dbReference type="Pfam" id="PF05163">
    <property type="entry name" value="DinB"/>
    <property type="match status" value="1"/>
</dbReference>
<dbReference type="RefSeq" id="WP_119485533.1">
    <property type="nucleotide sequence ID" value="NZ_QYJN01000004.1"/>
</dbReference>
<dbReference type="AlphaFoldDB" id="A0A3A0VJP1"/>
<evidence type="ECO:0000256" key="2">
    <source>
        <dbReference type="ARBA" id="ARBA00022723"/>
    </source>
</evidence>
<dbReference type="Gene3D" id="1.20.120.450">
    <property type="entry name" value="dinb family like domain"/>
    <property type="match status" value="1"/>
</dbReference>
<proteinExistence type="inferred from homology"/>
<sequence>MDGQAYDWVKATREILLNQCSKLTVDELNTEFNIGLKSIKHTLIHIAGCYHAWLGSFILCKVDSPLFTDQQINDLDFGEIVAYFNEADIYVQQILDLTDKERTEIITRQIPWKVTEAIHNNSAYQLLVHSITHEFHHKGQIISMLRLLGYEVQSTDILNI</sequence>
<gene>
    <name evidence="4" type="ORF">BUZ14_08745</name>
</gene>
<dbReference type="InterPro" id="IPR034660">
    <property type="entry name" value="DinB/YfiT-like"/>
</dbReference>
<evidence type="ECO:0000256" key="3">
    <source>
        <dbReference type="PIRSR" id="PIRSR607837-1"/>
    </source>
</evidence>
<evidence type="ECO:0000256" key="1">
    <source>
        <dbReference type="ARBA" id="ARBA00008635"/>
    </source>
</evidence>
<evidence type="ECO:0000313" key="5">
    <source>
        <dbReference type="Proteomes" id="UP000265541"/>
    </source>
</evidence>
<comment type="caution">
    <text evidence="4">The sequence shown here is derived from an EMBL/GenBank/DDBJ whole genome shotgun (WGS) entry which is preliminary data.</text>
</comment>
<keyword evidence="2 3" id="KW-0479">Metal-binding</keyword>
<dbReference type="EMBL" id="QYJN01000004">
    <property type="protein sequence ID" value="RIP34127.1"/>
    <property type="molecule type" value="Genomic_DNA"/>
</dbReference>
<dbReference type="PANTHER" id="PTHR37302:SF3">
    <property type="entry name" value="DAMAGE-INDUCIBLE PROTEIN DINB"/>
    <property type="match status" value="1"/>
</dbReference>
<name>A0A3A0VJP1_STAGA</name>
<feature type="binding site" evidence="3">
    <location>
        <position position="137"/>
    </location>
    <ligand>
        <name>a divalent metal cation</name>
        <dbReference type="ChEBI" id="CHEBI:60240"/>
    </ligand>
</feature>
<dbReference type="OrthoDB" id="118635at2"/>